<organism evidence="1 2">
    <name type="scientific">Fusarium austroafricanum</name>
    <dbReference type="NCBI Taxonomy" id="2364996"/>
    <lineage>
        <taxon>Eukaryota</taxon>
        <taxon>Fungi</taxon>
        <taxon>Dikarya</taxon>
        <taxon>Ascomycota</taxon>
        <taxon>Pezizomycotina</taxon>
        <taxon>Sordariomycetes</taxon>
        <taxon>Hypocreomycetidae</taxon>
        <taxon>Hypocreales</taxon>
        <taxon>Nectriaceae</taxon>
        <taxon>Fusarium</taxon>
        <taxon>Fusarium concolor species complex</taxon>
    </lineage>
</organism>
<dbReference type="Gene3D" id="3.40.50.1010">
    <property type="entry name" value="5'-nuclease"/>
    <property type="match status" value="1"/>
</dbReference>
<dbReference type="AlphaFoldDB" id="A0A8H4K170"/>
<accession>A0A8H4K170</accession>
<reference evidence="1" key="1">
    <citation type="submission" date="2020-01" db="EMBL/GenBank/DDBJ databases">
        <title>Identification and distribution of gene clusters putatively required for synthesis of sphingolipid metabolism inhibitors in phylogenetically diverse species of the filamentous fungus Fusarium.</title>
        <authorList>
            <person name="Kim H.-S."/>
            <person name="Busman M."/>
            <person name="Brown D.W."/>
            <person name="Divon H."/>
            <person name="Uhlig S."/>
            <person name="Proctor R.H."/>
        </authorList>
    </citation>
    <scope>NUCLEOTIDE SEQUENCE</scope>
    <source>
        <strain evidence="1">NRRL 53441</strain>
    </source>
</reference>
<evidence type="ECO:0008006" key="3">
    <source>
        <dbReference type="Google" id="ProtNLM"/>
    </source>
</evidence>
<proteinExistence type="predicted"/>
<gene>
    <name evidence="1" type="ORF">F53441_12001</name>
</gene>
<evidence type="ECO:0000313" key="1">
    <source>
        <dbReference type="EMBL" id="KAF4441597.1"/>
    </source>
</evidence>
<sequence length="197" mass="22665">MATTQPSESRAPRKRAYFYMVETTTRTEGQKTLNEKNGGNSDTFNFDVSNCMDIISDSLGMNKEAIEWNVYGTNMDSDEFSRHRFRVHWGEIENGREKQVDTRLAVDMVAKAVKLYCRLEAVDFVIIPGNAYMNPVLQTAMDFGHTVHVWSWERALSEKYLELQAHPSYGDHLTITKLDGFLERLHKRPSQEAPDQP</sequence>
<dbReference type="EMBL" id="JAADJG010000618">
    <property type="protein sequence ID" value="KAF4441597.1"/>
    <property type="molecule type" value="Genomic_DNA"/>
</dbReference>
<name>A0A8H4K170_9HYPO</name>
<dbReference type="Proteomes" id="UP000605986">
    <property type="component" value="Unassembled WGS sequence"/>
</dbReference>
<protein>
    <recommendedName>
        <fullName evidence="3">NYN domain-containing protein</fullName>
    </recommendedName>
</protein>
<comment type="caution">
    <text evidence="1">The sequence shown here is derived from an EMBL/GenBank/DDBJ whole genome shotgun (WGS) entry which is preliminary data.</text>
</comment>
<evidence type="ECO:0000313" key="2">
    <source>
        <dbReference type="Proteomes" id="UP000605986"/>
    </source>
</evidence>
<dbReference type="OrthoDB" id="2311180at2759"/>
<keyword evidence="2" id="KW-1185">Reference proteome</keyword>